<proteinExistence type="inferred from homology"/>
<keyword evidence="1" id="KW-0547">Nucleotide-binding</keyword>
<comment type="function">
    <text evidence="1">Catalyzes the ATP-dependent phosphorylation of thiamine-monophosphate (TMP) to form thiamine-pyrophosphate (TPP), the active form of vitamin B1.</text>
</comment>
<comment type="catalytic activity">
    <reaction evidence="1">
        <text>thiamine phosphate + ATP = thiamine diphosphate + ADP</text>
        <dbReference type="Rhea" id="RHEA:15913"/>
        <dbReference type="ChEBI" id="CHEBI:30616"/>
        <dbReference type="ChEBI" id="CHEBI:37575"/>
        <dbReference type="ChEBI" id="CHEBI:58937"/>
        <dbReference type="ChEBI" id="CHEBI:456216"/>
        <dbReference type="EC" id="2.7.4.16"/>
    </reaction>
</comment>
<dbReference type="InterPro" id="IPR036921">
    <property type="entry name" value="PurM-like_N_sf"/>
</dbReference>
<feature type="binding site" evidence="1">
    <location>
        <position position="72"/>
    </location>
    <ligand>
        <name>Mg(2+)</name>
        <dbReference type="ChEBI" id="CHEBI:18420"/>
        <label>1</label>
    </ligand>
</feature>
<feature type="binding site" evidence="1">
    <location>
        <position position="267"/>
    </location>
    <ligand>
        <name>substrate</name>
    </ligand>
</feature>
<feature type="binding site" evidence="1">
    <location>
        <position position="73"/>
    </location>
    <ligand>
        <name>Mg(2+)</name>
        <dbReference type="ChEBI" id="CHEBI:18420"/>
        <label>2</label>
    </ligand>
</feature>
<sequence>MELSALGEFGLIEFIKKRELKNKRSDLIVGIGDDAAVLRMSNDKPCLPAGRCQISNKILKSKIKNKYILITTDALIEGVHFRLKNKKKQFFNIGYKALAASISDISAMGGYPTHALATIAIPKKIGFKQILDIYKGIDSLARKYKIDLIGGDTVSSRHDLMVSMTLMGEVEKANLLTRSGAKVGDLICATGKFGGSAASNYADLPIIRQFEALKIAKSKIATSMIDSSDGLVRSILEICKRSNCGAKITNVPTAKGASFKQALYGGEEYELIFTVPKNKYNNLKATKIKFEMIGEIIEGKLKIQLTSQYGRIISIKSGGYEHFKQKTSS</sequence>
<dbReference type="InterPro" id="IPR036676">
    <property type="entry name" value="PurM-like_C_sf"/>
</dbReference>
<keyword evidence="1" id="KW-0460">Magnesium</keyword>
<feature type="binding site" evidence="1">
    <location>
        <position position="178"/>
    </location>
    <ligand>
        <name>ATP</name>
        <dbReference type="ChEBI" id="CHEBI:30616"/>
    </ligand>
</feature>
<dbReference type="SUPFAM" id="SSF55326">
    <property type="entry name" value="PurM N-terminal domain-like"/>
    <property type="match status" value="1"/>
</dbReference>
<dbReference type="SUPFAM" id="SSF56042">
    <property type="entry name" value="PurM C-terminal domain-like"/>
    <property type="match status" value="1"/>
</dbReference>
<dbReference type="Gene3D" id="3.90.650.10">
    <property type="entry name" value="PurM-like C-terminal domain"/>
    <property type="match status" value="1"/>
</dbReference>
<protein>
    <recommendedName>
        <fullName evidence="1">Thiamine-monophosphate kinase</fullName>
        <shortName evidence="1">TMP kinase</shortName>
        <shortName evidence="1">Thiamine-phosphate kinase</shortName>
        <ecNumber evidence="1">2.7.4.16</ecNumber>
    </recommendedName>
</protein>
<feature type="binding site" evidence="1">
    <location>
        <position position="104"/>
    </location>
    <ligand>
        <name>Mg(2+)</name>
        <dbReference type="ChEBI" id="CHEBI:18420"/>
        <label>3</label>
    </ligand>
</feature>
<dbReference type="PANTHER" id="PTHR30270">
    <property type="entry name" value="THIAMINE-MONOPHOSPHATE KINASE"/>
    <property type="match status" value="1"/>
</dbReference>
<dbReference type="CDD" id="cd02194">
    <property type="entry name" value="ThiL"/>
    <property type="match status" value="1"/>
</dbReference>
<feature type="binding site" evidence="1">
    <location>
        <position position="134"/>
    </location>
    <ligand>
        <name>ATP</name>
        <dbReference type="ChEBI" id="CHEBI:30616"/>
    </ligand>
</feature>
<keyword evidence="1" id="KW-0784">Thiamine biosynthesis</keyword>
<comment type="similarity">
    <text evidence="1">Belongs to the thiamine-monophosphate kinase family.</text>
</comment>
<accession>A0A833P2Y9</accession>
<feature type="binding site" evidence="1">
    <location>
        <position position="34"/>
    </location>
    <ligand>
        <name>Mg(2+)</name>
        <dbReference type="ChEBI" id="CHEBI:18420"/>
        <label>4</label>
    </ligand>
</feature>
<comment type="caution">
    <text evidence="3">The sequence shown here is derived from an EMBL/GenBank/DDBJ whole genome shotgun (WGS) entry which is preliminary data.</text>
</comment>
<dbReference type="GO" id="GO:0009229">
    <property type="term" value="P:thiamine diphosphate biosynthetic process"/>
    <property type="evidence" value="ECO:0007669"/>
    <property type="project" value="UniProtKB-UniRule"/>
</dbReference>
<dbReference type="NCBIfam" id="TIGR01379">
    <property type="entry name" value="thiL"/>
    <property type="match status" value="1"/>
</dbReference>
<organism evidence="3 4">
    <name type="scientific">Candidatus Saganbacteria bacterium</name>
    <dbReference type="NCBI Taxonomy" id="2575572"/>
    <lineage>
        <taxon>Bacteria</taxon>
        <taxon>Bacillati</taxon>
        <taxon>Saganbacteria</taxon>
    </lineage>
</organism>
<keyword evidence="1" id="KW-0479">Metal-binding</keyword>
<feature type="binding site" evidence="1">
    <location>
        <begin position="151"/>
        <end position="152"/>
    </location>
    <ligand>
        <name>ATP</name>
        <dbReference type="ChEBI" id="CHEBI:30616"/>
    </ligand>
</feature>
<feature type="binding site" evidence="1">
    <location>
        <position position="229"/>
    </location>
    <ligand>
        <name>Mg(2+)</name>
        <dbReference type="ChEBI" id="CHEBI:18420"/>
        <label>5</label>
    </ligand>
</feature>
<dbReference type="GO" id="GO:0009228">
    <property type="term" value="P:thiamine biosynthetic process"/>
    <property type="evidence" value="ECO:0007669"/>
    <property type="project" value="UniProtKB-KW"/>
</dbReference>
<dbReference type="GO" id="GO:0009030">
    <property type="term" value="F:thiamine-phosphate kinase activity"/>
    <property type="evidence" value="ECO:0007669"/>
    <property type="project" value="UniProtKB-UniRule"/>
</dbReference>
<evidence type="ECO:0000313" key="4">
    <source>
        <dbReference type="Proteomes" id="UP000488506"/>
    </source>
</evidence>
<dbReference type="AlphaFoldDB" id="A0A833P2Y9"/>
<dbReference type="GO" id="GO:0005524">
    <property type="term" value="F:ATP binding"/>
    <property type="evidence" value="ECO:0007669"/>
    <property type="project" value="UniProtKB-UniRule"/>
</dbReference>
<dbReference type="PIRSF" id="PIRSF005303">
    <property type="entry name" value="Thiam_monoph_kin"/>
    <property type="match status" value="1"/>
</dbReference>
<keyword evidence="1" id="KW-0067">ATP-binding</keyword>
<feature type="binding site" evidence="1">
    <location>
        <position position="104"/>
    </location>
    <ligand>
        <name>Mg(2+)</name>
        <dbReference type="ChEBI" id="CHEBI:18420"/>
        <label>4</label>
    </ligand>
</feature>
<feature type="binding site" evidence="1">
    <location>
        <position position="73"/>
    </location>
    <ligand>
        <name>Mg(2+)</name>
        <dbReference type="ChEBI" id="CHEBI:18420"/>
        <label>1</label>
    </ligand>
</feature>
<dbReference type="HAMAP" id="MF_02128">
    <property type="entry name" value="TMP_kinase"/>
    <property type="match status" value="1"/>
</dbReference>
<feature type="domain" description="PurM-like N-terminal" evidence="2">
    <location>
        <begin position="32"/>
        <end position="170"/>
    </location>
</feature>
<feature type="binding site" evidence="1">
    <location>
        <position position="104"/>
    </location>
    <ligand>
        <name>Mg(2+)</name>
        <dbReference type="ChEBI" id="CHEBI:18420"/>
        <label>2</label>
    </ligand>
</feature>
<gene>
    <name evidence="1" type="primary">thiL</name>
    <name evidence="3" type="ORF">FD145_1128</name>
</gene>
<evidence type="ECO:0000259" key="2">
    <source>
        <dbReference type="Pfam" id="PF00586"/>
    </source>
</evidence>
<name>A0A833P2Y9_UNCSA</name>
<keyword evidence="1 3" id="KW-0418">Kinase</keyword>
<evidence type="ECO:0000256" key="1">
    <source>
        <dbReference type="HAMAP-Rule" id="MF_02128"/>
    </source>
</evidence>
<feature type="binding site" evidence="1">
    <location>
        <position position="228"/>
    </location>
    <ligand>
        <name>ATP</name>
        <dbReference type="ChEBI" id="CHEBI:30616"/>
    </ligand>
</feature>
<dbReference type="InterPro" id="IPR006283">
    <property type="entry name" value="ThiL-like"/>
</dbReference>
<dbReference type="Pfam" id="PF00586">
    <property type="entry name" value="AIRS"/>
    <property type="match status" value="1"/>
</dbReference>
<dbReference type="InterPro" id="IPR016188">
    <property type="entry name" value="PurM-like_N"/>
</dbReference>
<dbReference type="Proteomes" id="UP000488506">
    <property type="component" value="Unassembled WGS sequence"/>
</dbReference>
<dbReference type="PANTHER" id="PTHR30270:SF0">
    <property type="entry name" value="THIAMINE-MONOPHOSPHATE KINASE"/>
    <property type="match status" value="1"/>
</dbReference>
<dbReference type="UniPathway" id="UPA00060">
    <property type="reaction ID" value="UER00142"/>
</dbReference>
<dbReference type="EC" id="2.7.4.16" evidence="1"/>
<feature type="binding site" evidence="1">
    <location>
        <position position="34"/>
    </location>
    <ligand>
        <name>Mg(2+)</name>
        <dbReference type="ChEBI" id="CHEBI:18420"/>
        <label>3</label>
    </ligand>
</feature>
<feature type="binding site" evidence="1">
    <location>
        <position position="226"/>
    </location>
    <ligand>
        <name>Mg(2+)</name>
        <dbReference type="ChEBI" id="CHEBI:18420"/>
        <label>3</label>
    </ligand>
</feature>
<feature type="binding site" evidence="1">
    <location>
        <position position="71"/>
    </location>
    <ligand>
        <name>Mg(2+)</name>
        <dbReference type="ChEBI" id="CHEBI:18420"/>
        <label>4</label>
    </ligand>
</feature>
<dbReference type="Gene3D" id="3.30.1330.10">
    <property type="entry name" value="PurM-like, N-terminal domain"/>
    <property type="match status" value="1"/>
</dbReference>
<reference evidence="3 4" key="1">
    <citation type="submission" date="2019-12" db="EMBL/GenBank/DDBJ databases">
        <authorList>
            <person name="Wolfe R."/>
            <person name="Danczak R."/>
            <person name="Wilkins M."/>
        </authorList>
    </citation>
    <scope>NUCLEOTIDE SEQUENCE [LARGE SCALE GENOMIC DNA]</scope>
    <source>
        <strain evidence="3">X2_MaxBin.013</strain>
    </source>
</reference>
<comment type="miscellaneous">
    <text evidence="1">Reaction mechanism of ThiL seems to utilize a direct, inline transfer of the gamma-phosphate of ATP to TMP rather than a phosphorylated enzyme intermediate.</text>
</comment>
<feature type="binding site" evidence="1">
    <location>
        <position position="320"/>
    </location>
    <ligand>
        <name>substrate</name>
    </ligand>
</feature>
<feature type="binding site" evidence="1">
    <location>
        <position position="80"/>
    </location>
    <ligand>
        <name>substrate</name>
    </ligand>
</feature>
<comment type="pathway">
    <text evidence="1">Cofactor biosynthesis; thiamine diphosphate biosynthesis; thiamine diphosphate from thiamine phosphate: step 1/1.</text>
</comment>
<feature type="binding site" evidence="1">
    <location>
        <position position="152"/>
    </location>
    <ligand>
        <name>Mg(2+)</name>
        <dbReference type="ChEBI" id="CHEBI:18420"/>
        <label>1</label>
    </ligand>
</feature>
<evidence type="ECO:0000313" key="3">
    <source>
        <dbReference type="EMBL" id="KAF0133738.1"/>
    </source>
</evidence>
<dbReference type="EMBL" id="WPAF01000019">
    <property type="protein sequence ID" value="KAF0133738.1"/>
    <property type="molecule type" value="Genomic_DNA"/>
</dbReference>
<dbReference type="GO" id="GO:0000287">
    <property type="term" value="F:magnesium ion binding"/>
    <property type="evidence" value="ECO:0007669"/>
    <property type="project" value="UniProtKB-UniRule"/>
</dbReference>
<keyword evidence="1" id="KW-0808">Transferase</keyword>